<dbReference type="InterPro" id="IPR035906">
    <property type="entry name" value="MetI-like_sf"/>
</dbReference>
<evidence type="ECO:0000259" key="9">
    <source>
        <dbReference type="PROSITE" id="PS50928"/>
    </source>
</evidence>
<keyword evidence="6 8" id="KW-1133">Transmembrane helix</keyword>
<evidence type="ECO:0000256" key="1">
    <source>
        <dbReference type="ARBA" id="ARBA00004429"/>
    </source>
</evidence>
<gene>
    <name evidence="10" type="ORF">C7K08_07920</name>
</gene>
<evidence type="ECO:0000256" key="5">
    <source>
        <dbReference type="ARBA" id="ARBA00022692"/>
    </source>
</evidence>
<keyword evidence="4" id="KW-0997">Cell inner membrane</keyword>
<feature type="transmembrane region" description="Helical" evidence="8">
    <location>
        <begin position="42"/>
        <end position="65"/>
    </location>
</feature>
<feature type="transmembrane region" description="Helical" evidence="8">
    <location>
        <begin position="210"/>
        <end position="228"/>
    </location>
</feature>
<feature type="transmembrane region" description="Helical" evidence="8">
    <location>
        <begin position="334"/>
        <end position="359"/>
    </location>
</feature>
<dbReference type="GO" id="GO:0055085">
    <property type="term" value="P:transmembrane transport"/>
    <property type="evidence" value="ECO:0007669"/>
    <property type="project" value="InterPro"/>
</dbReference>
<evidence type="ECO:0000313" key="10">
    <source>
        <dbReference type="EMBL" id="PSI01475.1"/>
    </source>
</evidence>
<dbReference type="PROSITE" id="PS50928">
    <property type="entry name" value="ABC_TM1"/>
    <property type="match status" value="2"/>
</dbReference>
<dbReference type="Proteomes" id="UP000240206">
    <property type="component" value="Unassembled WGS sequence"/>
</dbReference>
<evidence type="ECO:0000256" key="7">
    <source>
        <dbReference type="ARBA" id="ARBA00023136"/>
    </source>
</evidence>
<dbReference type="InterPro" id="IPR000515">
    <property type="entry name" value="MetI-like"/>
</dbReference>
<feature type="transmembrane region" description="Helical" evidence="8">
    <location>
        <begin position="110"/>
        <end position="130"/>
    </location>
</feature>
<evidence type="ECO:0000256" key="3">
    <source>
        <dbReference type="ARBA" id="ARBA00022475"/>
    </source>
</evidence>
<name>A0A2P7EE05_9SYNE</name>
<feature type="domain" description="ABC transmembrane type-1" evidence="9">
    <location>
        <begin position="299"/>
        <end position="486"/>
    </location>
</feature>
<keyword evidence="7 8" id="KW-0472">Membrane</keyword>
<keyword evidence="5 8" id="KW-0812">Transmembrane</keyword>
<dbReference type="CDD" id="cd06261">
    <property type="entry name" value="TM_PBP2"/>
    <property type="match status" value="2"/>
</dbReference>
<feature type="transmembrane region" description="Helical" evidence="8">
    <location>
        <begin position="77"/>
        <end position="98"/>
    </location>
</feature>
<evidence type="ECO:0000256" key="8">
    <source>
        <dbReference type="RuleBase" id="RU363032"/>
    </source>
</evidence>
<keyword evidence="11" id="KW-1185">Reference proteome</keyword>
<dbReference type="SUPFAM" id="SSF161098">
    <property type="entry name" value="MetI-like"/>
    <property type="match status" value="2"/>
</dbReference>
<evidence type="ECO:0000256" key="6">
    <source>
        <dbReference type="ARBA" id="ARBA00022989"/>
    </source>
</evidence>
<evidence type="ECO:0000256" key="2">
    <source>
        <dbReference type="ARBA" id="ARBA00022448"/>
    </source>
</evidence>
<proteinExistence type="inferred from homology"/>
<feature type="transmembrane region" description="Helical" evidence="8">
    <location>
        <begin position="258"/>
        <end position="280"/>
    </location>
</feature>
<protein>
    <submittedName>
        <fullName evidence="10">Iron ABC transporter</fullName>
    </submittedName>
</protein>
<evidence type="ECO:0000313" key="11">
    <source>
        <dbReference type="Proteomes" id="UP000240206"/>
    </source>
</evidence>
<keyword evidence="3" id="KW-1003">Cell membrane</keyword>
<comment type="similarity">
    <text evidence="8">Belongs to the binding-protein-dependent transport system permease family.</text>
</comment>
<dbReference type="Gene3D" id="1.10.3720.10">
    <property type="entry name" value="MetI-like"/>
    <property type="match status" value="2"/>
</dbReference>
<comment type="subcellular location">
    <subcellularLocation>
        <location evidence="1">Cell inner membrane</location>
        <topology evidence="1">Multi-pass membrane protein</topology>
    </subcellularLocation>
    <subcellularLocation>
        <location evidence="8">Cell membrane</location>
        <topology evidence="8">Multi-pass membrane protein</topology>
    </subcellularLocation>
</comment>
<dbReference type="PANTHER" id="PTHR43357">
    <property type="entry name" value="INNER MEMBRANE ABC TRANSPORTER PERMEASE PROTEIN YDCV"/>
    <property type="match status" value="1"/>
</dbReference>
<organism evidence="10 11">
    <name type="scientific">Synechococcus lacustris str. Tous</name>
    <dbReference type="NCBI Taxonomy" id="1910958"/>
    <lineage>
        <taxon>Bacteria</taxon>
        <taxon>Bacillati</taxon>
        <taxon>Cyanobacteriota</taxon>
        <taxon>Cyanophyceae</taxon>
        <taxon>Synechococcales</taxon>
        <taxon>Synechococcaceae</taxon>
        <taxon>Synechococcus</taxon>
    </lineage>
</organism>
<feature type="transmembrane region" description="Helical" evidence="8">
    <location>
        <begin position="159"/>
        <end position="177"/>
    </location>
</feature>
<dbReference type="GO" id="GO:0005886">
    <property type="term" value="C:plasma membrane"/>
    <property type="evidence" value="ECO:0007669"/>
    <property type="project" value="UniProtKB-SubCell"/>
</dbReference>
<dbReference type="PANTHER" id="PTHR43357:SF3">
    <property type="entry name" value="FE(3+)-TRANSPORT SYSTEM PERMEASE PROTEIN FBPB 2"/>
    <property type="match status" value="1"/>
</dbReference>
<keyword evidence="2 8" id="KW-0813">Transport</keyword>
<dbReference type="EMBL" id="PXVC01000031">
    <property type="protein sequence ID" value="PSI01475.1"/>
    <property type="molecule type" value="Genomic_DNA"/>
</dbReference>
<sequence length="503" mass="53336">MLAILSGTAALNLLPLLGLFFYCLSRPGGAFSALGREGFEQLGNTLLLLLLVAIGVGCLGTAIGWLTACCRFPARGLLTIAQLIPLAIPAYLEAAVITDLGSRHGLRLHGISWAAAVLILSTMPYVVLLSRDSFRQSGRRHLEASRSLGLAAWGSFKRVALPMALPAIASGIALAGMEVVNEFGAVELLGVPTLSTGLLQRWQGEGDPQGATSLALTSLAVVALLVAAERWQRRLSRRWDQAGPGDRFEGWQLHGPRAWLASSLCLLPPLLSGGIPLIWICSSWDQLRQENLAELIGLSGRSLALGLGAAVLALFMALILAVGSRWLKLPWLQASVFMAGLGYAVPGAVLALALLLLFAPLGVPPLLLLLWGYGNRFLAVAKGGLDASLERLPPSIEEAAASLGKNWQSVLTMVHLPVLRSPLLLAGLLVFVDTVKELPLTFALRPFNFDTLAVRVYQYASDERLGAALAPALLIVGLGLSSALMLVPQLREETTGPLPPVAN</sequence>
<comment type="caution">
    <text evidence="10">The sequence shown here is derived from an EMBL/GenBank/DDBJ whole genome shotgun (WGS) entry which is preliminary data.</text>
</comment>
<dbReference type="AlphaFoldDB" id="A0A2P7EE05"/>
<evidence type="ECO:0000256" key="4">
    <source>
        <dbReference type="ARBA" id="ARBA00022519"/>
    </source>
</evidence>
<feature type="transmembrane region" description="Helical" evidence="8">
    <location>
        <begin position="465"/>
        <end position="487"/>
    </location>
</feature>
<dbReference type="STRING" id="1910958.BTM30_02075"/>
<dbReference type="Pfam" id="PF00528">
    <property type="entry name" value="BPD_transp_1"/>
    <property type="match status" value="1"/>
</dbReference>
<accession>A0A2P7EE05</accession>
<feature type="transmembrane region" description="Helical" evidence="8">
    <location>
        <begin position="300"/>
        <end position="322"/>
    </location>
</feature>
<feature type="domain" description="ABC transmembrane type-1" evidence="9">
    <location>
        <begin position="42"/>
        <end position="227"/>
    </location>
</feature>
<reference evidence="11" key="1">
    <citation type="submission" date="2018-03" db="EMBL/GenBank/DDBJ databases">
        <title>Ecological and genomic features of two cosmopolitan and abundant freshwater picocyanobacteria.</title>
        <authorList>
            <person name="Cabello-Yeves P.J."/>
            <person name="Picazo A."/>
            <person name="Camacho A."/>
            <person name="Callieri C."/>
            <person name="Rosselli R."/>
            <person name="Roda-Garcia J."/>
            <person name="Coutinho F.H."/>
            <person name="Rodriguez-Valera F."/>
        </authorList>
    </citation>
    <scope>NUCLEOTIDE SEQUENCE [LARGE SCALE GENOMIC DNA]</scope>
    <source>
        <strain evidence="11">Tous</strain>
    </source>
</reference>